<dbReference type="Proteomes" id="UP000026961">
    <property type="component" value="Chromosome 10"/>
</dbReference>
<sequence length="71" mass="7340">MEVQSSSAIPRARNAASIPHGTGSVLSFGAAFCVTGRAGGQSRIFYKQEWLAPASNWTATASPLADVAGRC</sequence>
<organism evidence="2">
    <name type="scientific">Oryza glumipatula</name>
    <dbReference type="NCBI Taxonomy" id="40148"/>
    <lineage>
        <taxon>Eukaryota</taxon>
        <taxon>Viridiplantae</taxon>
        <taxon>Streptophyta</taxon>
        <taxon>Embryophyta</taxon>
        <taxon>Tracheophyta</taxon>
        <taxon>Spermatophyta</taxon>
        <taxon>Magnoliopsida</taxon>
        <taxon>Liliopsida</taxon>
        <taxon>Poales</taxon>
        <taxon>Poaceae</taxon>
        <taxon>BOP clade</taxon>
        <taxon>Oryzoideae</taxon>
        <taxon>Oryzeae</taxon>
        <taxon>Oryzinae</taxon>
        <taxon>Oryza</taxon>
    </lineage>
</organism>
<dbReference type="Gramene" id="OGLUM10G03200.6">
    <property type="protein sequence ID" value="OGLUM10G03200.6"/>
    <property type="gene ID" value="OGLUM10G03200"/>
</dbReference>
<reference evidence="2" key="1">
    <citation type="submission" date="2015-04" db="UniProtKB">
        <authorList>
            <consortium name="EnsemblPlants"/>
        </authorList>
    </citation>
    <scope>IDENTIFICATION</scope>
</reference>
<reference evidence="2" key="2">
    <citation type="submission" date="2018-05" db="EMBL/GenBank/DDBJ databases">
        <title>OgluRS3 (Oryza glumaepatula Reference Sequence Version 3).</title>
        <authorList>
            <person name="Zhang J."/>
            <person name="Kudrna D."/>
            <person name="Lee S."/>
            <person name="Talag J."/>
            <person name="Welchert J."/>
            <person name="Wing R.A."/>
        </authorList>
    </citation>
    <scope>NUCLEOTIDE SEQUENCE [LARGE SCALE GENOMIC DNA]</scope>
</reference>
<evidence type="ECO:0000313" key="2">
    <source>
        <dbReference type="EnsemblPlants" id="OGLUM10G03200.6"/>
    </source>
</evidence>
<name>A0A0E0B860_9ORYZ</name>
<proteinExistence type="predicted"/>
<keyword evidence="3" id="KW-1185">Reference proteome</keyword>
<accession>A0A0E0B860</accession>
<dbReference type="EnsemblPlants" id="OGLUM10G03200.6">
    <property type="protein sequence ID" value="OGLUM10G03200.6"/>
    <property type="gene ID" value="OGLUM10G03200"/>
</dbReference>
<protein>
    <submittedName>
        <fullName evidence="2">Uncharacterized protein</fullName>
    </submittedName>
</protein>
<feature type="region of interest" description="Disordered" evidence="1">
    <location>
        <begin position="1"/>
        <end position="21"/>
    </location>
</feature>
<evidence type="ECO:0000256" key="1">
    <source>
        <dbReference type="SAM" id="MobiDB-lite"/>
    </source>
</evidence>
<dbReference type="AlphaFoldDB" id="A0A0E0B860"/>
<evidence type="ECO:0000313" key="3">
    <source>
        <dbReference type="Proteomes" id="UP000026961"/>
    </source>
</evidence>
<dbReference type="HOGENOM" id="CLU_2744103_0_0_1"/>